<organism evidence="2">
    <name type="scientific">marine metagenome</name>
    <dbReference type="NCBI Taxonomy" id="408172"/>
    <lineage>
        <taxon>unclassified sequences</taxon>
        <taxon>metagenomes</taxon>
        <taxon>ecological metagenomes</taxon>
    </lineage>
</organism>
<evidence type="ECO:0000313" key="2">
    <source>
        <dbReference type="EMBL" id="SVC26874.1"/>
    </source>
</evidence>
<dbReference type="EMBL" id="UINC01082265">
    <property type="protein sequence ID" value="SVC26874.1"/>
    <property type="molecule type" value="Genomic_DNA"/>
</dbReference>
<dbReference type="InterPro" id="IPR013328">
    <property type="entry name" value="6PGD_dom2"/>
</dbReference>
<dbReference type="AlphaFoldDB" id="A0A382KPU5"/>
<dbReference type="Gene3D" id="1.10.1040.10">
    <property type="entry name" value="N-(1-d-carboxylethyl)-l-norvaline Dehydrogenase, domain 2"/>
    <property type="match status" value="1"/>
</dbReference>
<protein>
    <recommendedName>
        <fullName evidence="1">Ketopantoate reductase C-terminal domain-containing protein</fullName>
    </recommendedName>
</protein>
<gene>
    <name evidence="2" type="ORF">METZ01_LOCUS279728</name>
</gene>
<sequence length="49" mass="5515">MNNKPLEIDFILGYVVDLAKEKGINCPYSTTLVASLDRYKKGTINEKNP</sequence>
<name>A0A382KPU5_9ZZZZ</name>
<dbReference type="InterPro" id="IPR013752">
    <property type="entry name" value="KPA_reductase"/>
</dbReference>
<evidence type="ECO:0000259" key="1">
    <source>
        <dbReference type="Pfam" id="PF08546"/>
    </source>
</evidence>
<proteinExistence type="predicted"/>
<reference evidence="2" key="1">
    <citation type="submission" date="2018-05" db="EMBL/GenBank/DDBJ databases">
        <authorList>
            <person name="Lanie J.A."/>
            <person name="Ng W.-L."/>
            <person name="Kazmierczak K.M."/>
            <person name="Andrzejewski T.M."/>
            <person name="Davidsen T.M."/>
            <person name="Wayne K.J."/>
            <person name="Tettelin H."/>
            <person name="Glass J.I."/>
            <person name="Rusch D."/>
            <person name="Podicherti R."/>
            <person name="Tsui H.-C.T."/>
            <person name="Winkler M.E."/>
        </authorList>
    </citation>
    <scope>NUCLEOTIDE SEQUENCE</scope>
</reference>
<feature type="domain" description="Ketopantoate reductase C-terminal" evidence="1">
    <location>
        <begin position="2"/>
        <end position="37"/>
    </location>
</feature>
<accession>A0A382KPU5</accession>
<dbReference type="Pfam" id="PF08546">
    <property type="entry name" value="ApbA_C"/>
    <property type="match status" value="1"/>
</dbReference>
<dbReference type="InterPro" id="IPR008927">
    <property type="entry name" value="6-PGluconate_DH-like_C_sf"/>
</dbReference>
<dbReference type="SUPFAM" id="SSF48179">
    <property type="entry name" value="6-phosphogluconate dehydrogenase C-terminal domain-like"/>
    <property type="match status" value="1"/>
</dbReference>